<feature type="transmembrane region" description="Helical" evidence="7">
    <location>
        <begin position="12"/>
        <end position="29"/>
    </location>
</feature>
<dbReference type="CDD" id="cd10336">
    <property type="entry name" value="SLC6sbd_Tyt1-Like"/>
    <property type="match status" value="1"/>
</dbReference>
<proteinExistence type="inferred from homology"/>
<dbReference type="PROSITE" id="PS00610">
    <property type="entry name" value="NA_NEUROTRAN_SYMP_1"/>
    <property type="match status" value="1"/>
</dbReference>
<dbReference type="InterPro" id="IPR047218">
    <property type="entry name" value="YocR/YhdH-like"/>
</dbReference>
<dbReference type="InterPro" id="IPR000175">
    <property type="entry name" value="Na/ntran_symport"/>
</dbReference>
<dbReference type="Proteomes" id="UP000092574">
    <property type="component" value="Chromosome"/>
</dbReference>
<evidence type="ECO:0000256" key="5">
    <source>
        <dbReference type="ARBA" id="ARBA00023136"/>
    </source>
</evidence>
<dbReference type="SUPFAM" id="SSF161070">
    <property type="entry name" value="SNF-like"/>
    <property type="match status" value="1"/>
</dbReference>
<evidence type="ECO:0000313" key="9">
    <source>
        <dbReference type="Proteomes" id="UP000092574"/>
    </source>
</evidence>
<evidence type="ECO:0000256" key="6">
    <source>
        <dbReference type="RuleBase" id="RU003732"/>
    </source>
</evidence>
<organism evidence="8 9">
    <name type="scientific">Blautia pseudococcoides</name>
    <dbReference type="NCBI Taxonomy" id="1796616"/>
    <lineage>
        <taxon>Bacteria</taxon>
        <taxon>Bacillati</taxon>
        <taxon>Bacillota</taxon>
        <taxon>Clostridia</taxon>
        <taxon>Lachnospirales</taxon>
        <taxon>Lachnospiraceae</taxon>
        <taxon>Blautia</taxon>
    </lineage>
</organism>
<keyword evidence="6" id="KW-0769">Symport</keyword>
<dbReference type="Pfam" id="PF00209">
    <property type="entry name" value="SNF"/>
    <property type="match status" value="2"/>
</dbReference>
<name>A0A1C7IB94_9FIRM</name>
<dbReference type="GO" id="GO:0016020">
    <property type="term" value="C:membrane"/>
    <property type="evidence" value="ECO:0007669"/>
    <property type="project" value="UniProtKB-SubCell"/>
</dbReference>
<feature type="transmembrane region" description="Helical" evidence="7">
    <location>
        <begin position="256"/>
        <end position="274"/>
    </location>
</feature>
<dbReference type="PROSITE" id="PS50267">
    <property type="entry name" value="NA_NEUROTRAN_SYMP_3"/>
    <property type="match status" value="1"/>
</dbReference>
<protein>
    <recommendedName>
        <fullName evidence="6">Transporter</fullName>
    </recommendedName>
</protein>
<dbReference type="KEGG" id="byl:A4V09_14460"/>
<feature type="transmembrane region" description="Helical" evidence="7">
    <location>
        <begin position="41"/>
        <end position="65"/>
    </location>
</feature>
<evidence type="ECO:0000256" key="1">
    <source>
        <dbReference type="ARBA" id="ARBA00004141"/>
    </source>
</evidence>
<keyword evidence="4 7" id="KW-1133">Transmembrane helix</keyword>
<sequence length="451" mass="49018">MEKKRGAFSNKMGFVLAAAGSAVGLGNLWRFPYLAAKYGGGIFLLVYLILAVTLGFTLMITEIAIGRKTGLSAVGAFRKLDKRFGFVGYLACIVPFIITPYYCVIGGWVIKYLITFVSGNVSAAAGDDYFTGFISQAGSPVLWFAVFVLLTSIVVIAGVEKGIEKASRILMPVLIVLTLGISIFCITRPGAAEGVKYYLLPDFSRFSATTVLAAMGQLFYSMSLAMGIMITYGSYMKKDNSLEKSVRQIEIFDTGIAFLAGLMIIPSVFVFSGGNEEALGKGPSLMFITLPKVFDNMTLGGIIGAVFFLLVLFAALTSSISLMETNVSIIRDKLGWSRKKTTITVTIYVLLLGALVSLGFGPLDFIQIIGLGLLDFFDFLSNSVLMPIVAILTCISIGFFIKPKAVYDEVELNGPFKMKKFYTIMLKWIAPICLIMILIFAVSEAMGWIKV</sequence>
<reference evidence="8" key="1">
    <citation type="submission" date="2017-04" db="EMBL/GenBank/DDBJ databases">
        <title>Complete Genome Sequences of Twelve Strains of a Stable Defined Moderately Diverse Mouse Microbiota 2 (sDMDMm2).</title>
        <authorList>
            <person name="Uchimura Y."/>
            <person name="Wyss M."/>
            <person name="Brugiroux S."/>
            <person name="Limenitakis J.P."/>
            <person name="Stecher B."/>
            <person name="McCoy K.D."/>
            <person name="Macpherson A.J."/>
        </authorList>
    </citation>
    <scope>NUCLEOTIDE SEQUENCE</scope>
    <source>
        <strain evidence="8">YL58</strain>
    </source>
</reference>
<feature type="transmembrane region" description="Helical" evidence="7">
    <location>
        <begin position="343"/>
        <end position="363"/>
    </location>
</feature>
<evidence type="ECO:0000256" key="4">
    <source>
        <dbReference type="ARBA" id="ARBA00022989"/>
    </source>
</evidence>
<dbReference type="InterPro" id="IPR037272">
    <property type="entry name" value="SNS_sf"/>
</dbReference>
<evidence type="ECO:0000256" key="3">
    <source>
        <dbReference type="ARBA" id="ARBA00022692"/>
    </source>
</evidence>
<accession>A0A1C7IB94</accession>
<gene>
    <name evidence="8" type="ORF">A4V09_14460</name>
</gene>
<dbReference type="OrthoDB" id="9762833at2"/>
<feature type="transmembrane region" description="Helical" evidence="7">
    <location>
        <begin position="383"/>
        <end position="401"/>
    </location>
</feature>
<feature type="transmembrane region" description="Helical" evidence="7">
    <location>
        <begin position="171"/>
        <end position="191"/>
    </location>
</feature>
<comment type="similarity">
    <text evidence="6">Belongs to the sodium:neurotransmitter symporter (SNF) (TC 2.A.22) family.</text>
</comment>
<feature type="transmembrane region" description="Helical" evidence="7">
    <location>
        <begin position="299"/>
        <end position="322"/>
    </location>
</feature>
<dbReference type="NCBIfam" id="NF037979">
    <property type="entry name" value="Na_transp"/>
    <property type="match status" value="1"/>
</dbReference>
<dbReference type="EMBL" id="CP015405">
    <property type="protein sequence ID" value="ANU76855.1"/>
    <property type="molecule type" value="Genomic_DNA"/>
</dbReference>
<dbReference type="PANTHER" id="PTHR42948">
    <property type="entry name" value="TRANSPORTER"/>
    <property type="match status" value="1"/>
</dbReference>
<dbReference type="PANTHER" id="PTHR42948:SF1">
    <property type="entry name" value="TRANSPORTER"/>
    <property type="match status" value="1"/>
</dbReference>
<evidence type="ECO:0000256" key="2">
    <source>
        <dbReference type="ARBA" id="ARBA00022448"/>
    </source>
</evidence>
<evidence type="ECO:0000313" key="8">
    <source>
        <dbReference type="EMBL" id="ANU76855.1"/>
    </source>
</evidence>
<feature type="transmembrane region" description="Helical" evidence="7">
    <location>
        <begin position="421"/>
        <end position="442"/>
    </location>
</feature>
<dbReference type="AlphaFoldDB" id="A0A1C7IB94"/>
<feature type="transmembrane region" description="Helical" evidence="7">
    <location>
        <begin position="141"/>
        <end position="159"/>
    </location>
</feature>
<feature type="transmembrane region" description="Helical" evidence="7">
    <location>
        <begin position="211"/>
        <end position="235"/>
    </location>
</feature>
<keyword evidence="5 7" id="KW-0472">Membrane</keyword>
<dbReference type="RefSeq" id="WP_065543009.1">
    <property type="nucleotide sequence ID" value="NZ_CP015405.2"/>
</dbReference>
<keyword evidence="2 6" id="KW-0813">Transport</keyword>
<comment type="subcellular location">
    <subcellularLocation>
        <location evidence="1">Membrane</location>
        <topology evidence="1">Multi-pass membrane protein</topology>
    </subcellularLocation>
</comment>
<keyword evidence="9" id="KW-1185">Reference proteome</keyword>
<keyword evidence="3 6" id="KW-0812">Transmembrane</keyword>
<dbReference type="PRINTS" id="PR00176">
    <property type="entry name" value="NANEUSMPORT"/>
</dbReference>
<evidence type="ECO:0000256" key="7">
    <source>
        <dbReference type="SAM" id="Phobius"/>
    </source>
</evidence>
<dbReference type="GO" id="GO:0015293">
    <property type="term" value="F:symporter activity"/>
    <property type="evidence" value="ECO:0007669"/>
    <property type="project" value="UniProtKB-KW"/>
</dbReference>
<feature type="transmembrane region" description="Helical" evidence="7">
    <location>
        <begin position="86"/>
        <end position="110"/>
    </location>
</feature>